<accession>D7G4G2</accession>
<dbReference type="AlphaFoldDB" id="D7G4G2"/>
<proteinExistence type="predicted"/>
<keyword evidence="2" id="KW-1185">Reference proteome</keyword>
<gene>
    <name evidence="1" type="ORF">Esi_0567_0004</name>
</gene>
<dbReference type="Proteomes" id="UP000002630">
    <property type="component" value="Unassembled WGS sequence"/>
</dbReference>
<sequence length="34" mass="3709">MCSKRGLRGIQSSRAARTGFNSVALGMPDDITRR</sequence>
<protein>
    <submittedName>
        <fullName evidence="1">Uncharacterized protein</fullName>
    </submittedName>
</protein>
<organism evidence="1 2">
    <name type="scientific">Ectocarpus siliculosus</name>
    <name type="common">Brown alga</name>
    <name type="synonym">Conferva siliculosa</name>
    <dbReference type="NCBI Taxonomy" id="2880"/>
    <lineage>
        <taxon>Eukaryota</taxon>
        <taxon>Sar</taxon>
        <taxon>Stramenopiles</taxon>
        <taxon>Ochrophyta</taxon>
        <taxon>PX clade</taxon>
        <taxon>Phaeophyceae</taxon>
        <taxon>Ectocarpales</taxon>
        <taxon>Ectocarpaceae</taxon>
        <taxon>Ectocarpus</taxon>
    </lineage>
</organism>
<reference evidence="1 2" key="1">
    <citation type="journal article" date="2010" name="Nature">
        <title>The Ectocarpus genome and the independent evolution of multicellularity in brown algae.</title>
        <authorList>
            <person name="Cock J.M."/>
            <person name="Sterck L."/>
            <person name="Rouze P."/>
            <person name="Scornet D."/>
            <person name="Allen A.E."/>
            <person name="Amoutzias G."/>
            <person name="Anthouard V."/>
            <person name="Artiguenave F."/>
            <person name="Aury J.M."/>
            <person name="Badger J.H."/>
            <person name="Beszteri B."/>
            <person name="Billiau K."/>
            <person name="Bonnet E."/>
            <person name="Bothwell J.H."/>
            <person name="Bowler C."/>
            <person name="Boyen C."/>
            <person name="Brownlee C."/>
            <person name="Carrano C.J."/>
            <person name="Charrier B."/>
            <person name="Cho G.Y."/>
            <person name="Coelho S.M."/>
            <person name="Collen J."/>
            <person name="Corre E."/>
            <person name="Da Silva C."/>
            <person name="Delage L."/>
            <person name="Delaroque N."/>
            <person name="Dittami S.M."/>
            <person name="Doulbeau S."/>
            <person name="Elias M."/>
            <person name="Farnham G."/>
            <person name="Gachon C.M."/>
            <person name="Gschloessl B."/>
            <person name="Heesch S."/>
            <person name="Jabbari K."/>
            <person name="Jubin C."/>
            <person name="Kawai H."/>
            <person name="Kimura K."/>
            <person name="Kloareg B."/>
            <person name="Kupper F.C."/>
            <person name="Lang D."/>
            <person name="Le Bail A."/>
            <person name="Leblanc C."/>
            <person name="Lerouge P."/>
            <person name="Lohr M."/>
            <person name="Lopez P.J."/>
            <person name="Martens C."/>
            <person name="Maumus F."/>
            <person name="Michel G."/>
            <person name="Miranda-Saavedra D."/>
            <person name="Morales J."/>
            <person name="Moreau H."/>
            <person name="Motomura T."/>
            <person name="Nagasato C."/>
            <person name="Napoli C.A."/>
            <person name="Nelson D.R."/>
            <person name="Nyvall-Collen P."/>
            <person name="Peters A.F."/>
            <person name="Pommier C."/>
            <person name="Potin P."/>
            <person name="Poulain J."/>
            <person name="Quesneville H."/>
            <person name="Read B."/>
            <person name="Rensing S.A."/>
            <person name="Ritter A."/>
            <person name="Rousvoal S."/>
            <person name="Samanta M."/>
            <person name="Samson G."/>
            <person name="Schroeder D.C."/>
            <person name="Segurens B."/>
            <person name="Strittmatter M."/>
            <person name="Tonon T."/>
            <person name="Tregear J.W."/>
            <person name="Valentin K."/>
            <person name="von Dassow P."/>
            <person name="Yamagishi T."/>
            <person name="Van de Peer Y."/>
            <person name="Wincker P."/>
        </authorList>
    </citation>
    <scope>NUCLEOTIDE SEQUENCE [LARGE SCALE GENOMIC DNA]</scope>
    <source>
        <strain evidence="2">Ec32 / CCAP1310/4</strain>
    </source>
</reference>
<evidence type="ECO:0000313" key="1">
    <source>
        <dbReference type="EMBL" id="CBJ33708.1"/>
    </source>
</evidence>
<dbReference type="InParanoid" id="D7G4G2"/>
<dbReference type="EMBL" id="FN649760">
    <property type="protein sequence ID" value="CBJ33708.1"/>
    <property type="molecule type" value="Genomic_DNA"/>
</dbReference>
<name>D7G4G2_ECTSI</name>
<evidence type="ECO:0000313" key="2">
    <source>
        <dbReference type="Proteomes" id="UP000002630"/>
    </source>
</evidence>